<dbReference type="FunCoup" id="A0A673Y928">
    <property type="interactions" value="25"/>
</dbReference>
<comment type="similarity">
    <text evidence="2 6">Belongs to the sulfotransferase 1 family.</text>
</comment>
<keyword evidence="3" id="KW-0963">Cytoplasm</keyword>
<evidence type="ECO:0000256" key="5">
    <source>
        <dbReference type="ARBA" id="ARBA00022939"/>
    </source>
</evidence>
<dbReference type="GO" id="GO:0005737">
    <property type="term" value="C:cytoplasm"/>
    <property type="evidence" value="ECO:0007669"/>
    <property type="project" value="UniProtKB-SubCell"/>
</dbReference>
<dbReference type="OMA" id="GWYSHAE"/>
<evidence type="ECO:0000256" key="6">
    <source>
        <dbReference type="RuleBase" id="RU361155"/>
    </source>
</evidence>
<evidence type="ECO:0000259" key="7">
    <source>
        <dbReference type="Pfam" id="PF00685"/>
    </source>
</evidence>
<dbReference type="Proteomes" id="UP000472277">
    <property type="component" value="Chromosome 26"/>
</dbReference>
<reference evidence="8" key="1">
    <citation type="submission" date="2025-08" db="UniProtKB">
        <authorList>
            <consortium name="Ensembl"/>
        </authorList>
    </citation>
    <scope>IDENTIFICATION</scope>
</reference>
<evidence type="ECO:0000313" key="9">
    <source>
        <dbReference type="Proteomes" id="UP000472277"/>
    </source>
</evidence>
<evidence type="ECO:0000256" key="2">
    <source>
        <dbReference type="ARBA" id="ARBA00005771"/>
    </source>
</evidence>
<dbReference type="GO" id="GO:0008146">
    <property type="term" value="F:sulfotransferase activity"/>
    <property type="evidence" value="ECO:0007669"/>
    <property type="project" value="InterPro"/>
</dbReference>
<organism evidence="8 9">
    <name type="scientific">Salmo trutta</name>
    <name type="common">Brown trout</name>
    <dbReference type="NCBI Taxonomy" id="8032"/>
    <lineage>
        <taxon>Eukaryota</taxon>
        <taxon>Metazoa</taxon>
        <taxon>Chordata</taxon>
        <taxon>Craniata</taxon>
        <taxon>Vertebrata</taxon>
        <taxon>Euteleostomi</taxon>
        <taxon>Actinopterygii</taxon>
        <taxon>Neopterygii</taxon>
        <taxon>Teleostei</taxon>
        <taxon>Protacanthopterygii</taxon>
        <taxon>Salmoniformes</taxon>
        <taxon>Salmonidae</taxon>
        <taxon>Salmoninae</taxon>
        <taxon>Salmo</taxon>
    </lineage>
</organism>
<evidence type="ECO:0000313" key="8">
    <source>
        <dbReference type="Ensembl" id="ENSSTUP00000030965.1"/>
    </source>
</evidence>
<proteinExistence type="inferred from homology"/>
<dbReference type="GeneID" id="115163821"/>
<dbReference type="GO" id="GO:0006584">
    <property type="term" value="P:catecholamine metabolic process"/>
    <property type="evidence" value="ECO:0007669"/>
    <property type="project" value="UniProtKB-KW"/>
</dbReference>
<comment type="subcellular location">
    <subcellularLocation>
        <location evidence="1">Cytoplasm</location>
    </subcellularLocation>
</comment>
<sequence length="289" mass="34413">MEKLTDDLVKYKDYVFAKDLVNAEHIDSLQTFEIRDSDIFLVTYPKSGTIWAQQIITSICESEMGDVYPNNLEMMPWLEYIDKSSDYSLRPNPRLFASHLTPVLMPPGLRDKKAKMIYVMRNPKDNVTSYYHWCINWAMFETPKSFEDFLDQWLAGNVGASSWFDHIKEWHSKRDQYNILFLTYEDMIMDLKTAVLKICRFLERDLTEADINKIVEKATFKNMKNDRKANYEFIPEDILKKGQFLRKGKIGEWKNLFTVAQSERFDQVFEERMKDMTLKFIWDMARQSE</sequence>
<dbReference type="Gene3D" id="3.40.50.300">
    <property type="entry name" value="P-loop containing nucleotide triphosphate hydrolases"/>
    <property type="match status" value="1"/>
</dbReference>
<evidence type="ECO:0000256" key="3">
    <source>
        <dbReference type="ARBA" id="ARBA00022490"/>
    </source>
</evidence>
<keyword evidence="4 6" id="KW-0808">Transferase</keyword>
<dbReference type="InterPro" id="IPR000863">
    <property type="entry name" value="Sulfotransferase_dom"/>
</dbReference>
<keyword evidence="5" id="KW-0128">Catecholamine metabolism</keyword>
<dbReference type="Pfam" id="PF00685">
    <property type="entry name" value="Sulfotransfer_1"/>
    <property type="match status" value="1"/>
</dbReference>
<accession>A0A673Y928</accession>
<dbReference type="EC" id="2.8.2.-" evidence="6"/>
<dbReference type="PANTHER" id="PTHR11783">
    <property type="entry name" value="SULFOTRANSFERASE SULT"/>
    <property type="match status" value="1"/>
</dbReference>
<reference evidence="8" key="2">
    <citation type="submission" date="2025-09" db="UniProtKB">
        <authorList>
            <consortium name="Ensembl"/>
        </authorList>
    </citation>
    <scope>IDENTIFICATION</scope>
</reference>
<dbReference type="RefSeq" id="XP_029571880.1">
    <property type="nucleotide sequence ID" value="XM_029716020.1"/>
</dbReference>
<dbReference type="GO" id="GO:0006805">
    <property type="term" value="P:xenobiotic metabolic process"/>
    <property type="evidence" value="ECO:0007669"/>
    <property type="project" value="UniProtKB-ARBA"/>
</dbReference>
<feature type="domain" description="Sulfotransferase" evidence="7">
    <location>
        <begin position="36"/>
        <end position="276"/>
    </location>
</feature>
<dbReference type="Ensembl" id="ENSSTUT00000032378.1">
    <property type="protein sequence ID" value="ENSSTUP00000030965.1"/>
    <property type="gene ID" value="ENSSTUG00000013355.1"/>
</dbReference>
<keyword evidence="9" id="KW-1185">Reference proteome</keyword>
<dbReference type="OrthoDB" id="205623at2759"/>
<dbReference type="FunFam" id="3.40.50.300:FF:000433">
    <property type="entry name" value="Estrogen sulfotransferase"/>
    <property type="match status" value="1"/>
</dbReference>
<evidence type="ECO:0000256" key="4">
    <source>
        <dbReference type="ARBA" id="ARBA00022679"/>
    </source>
</evidence>
<dbReference type="InParanoid" id="A0A673Y928"/>
<dbReference type="SUPFAM" id="SSF52540">
    <property type="entry name" value="P-loop containing nucleoside triphosphate hydrolases"/>
    <property type="match status" value="1"/>
</dbReference>
<dbReference type="InterPro" id="IPR027417">
    <property type="entry name" value="P-loop_NTPase"/>
</dbReference>
<dbReference type="AlphaFoldDB" id="A0A673Y928"/>
<evidence type="ECO:0000256" key="1">
    <source>
        <dbReference type="ARBA" id="ARBA00004496"/>
    </source>
</evidence>
<gene>
    <name evidence="8" type="primary">LOC115163821</name>
</gene>
<dbReference type="GeneTree" id="ENSGT00940000156772"/>
<dbReference type="KEGG" id="stru:115163821"/>
<protein>
    <recommendedName>
        <fullName evidence="6">Sulfotransferase</fullName>
        <ecNumber evidence="6">2.8.2.-</ecNumber>
    </recommendedName>
</protein>
<name>A0A673Y928_SALTR</name>